<dbReference type="Pfam" id="PF14377">
    <property type="entry name" value="UBM"/>
    <property type="match status" value="3"/>
</dbReference>
<dbReference type="SUPFAM" id="SSF46934">
    <property type="entry name" value="UBA-like"/>
    <property type="match status" value="1"/>
</dbReference>
<accession>A0A2I1FXJ4</accession>
<feature type="compositionally biased region" description="Acidic residues" evidence="13">
    <location>
        <begin position="1361"/>
        <end position="1379"/>
    </location>
</feature>
<dbReference type="InterPro" id="IPR009060">
    <property type="entry name" value="UBA-like_sf"/>
</dbReference>
<dbReference type="CDD" id="cd14297">
    <property type="entry name" value="UBA2_spUBP14_like"/>
    <property type="match status" value="1"/>
</dbReference>
<dbReference type="Gene3D" id="3.30.2160.10">
    <property type="entry name" value="Hect, E3 ligase catalytic domain"/>
    <property type="match status" value="1"/>
</dbReference>
<dbReference type="InterPro" id="IPR015940">
    <property type="entry name" value="UBA"/>
</dbReference>
<dbReference type="EMBL" id="LLXI01000049">
    <property type="protein sequence ID" value="PKY39063.1"/>
    <property type="molecule type" value="Genomic_DNA"/>
</dbReference>
<proteinExistence type="inferred from homology"/>
<feature type="region of interest" description="Disordered" evidence="13">
    <location>
        <begin position="2071"/>
        <end position="2096"/>
    </location>
</feature>
<dbReference type="Pfam" id="PF06012">
    <property type="entry name" value="DUF908"/>
    <property type="match status" value="1"/>
</dbReference>
<dbReference type="Proteomes" id="UP000234323">
    <property type="component" value="Unassembled WGS sequence"/>
</dbReference>
<feature type="repeat" description="ARM" evidence="12">
    <location>
        <begin position="429"/>
        <end position="459"/>
    </location>
</feature>
<feature type="region of interest" description="Disordered" evidence="13">
    <location>
        <begin position="2119"/>
        <end position="2165"/>
    </location>
</feature>
<protein>
    <recommendedName>
        <fullName evidence="4">HECT-type E3 ubiquitin transferase</fullName>
        <ecNumber evidence="4">2.3.2.26</ecNumber>
    </recommendedName>
</protein>
<dbReference type="UniPathway" id="UPA00143"/>
<feature type="compositionally biased region" description="Polar residues" evidence="13">
    <location>
        <begin position="732"/>
        <end position="741"/>
    </location>
</feature>
<evidence type="ECO:0000256" key="7">
    <source>
        <dbReference type="ARBA" id="ARBA00022786"/>
    </source>
</evidence>
<feature type="region of interest" description="Disordered" evidence="13">
    <location>
        <begin position="2982"/>
        <end position="3002"/>
    </location>
</feature>
<feature type="region of interest" description="Disordered" evidence="13">
    <location>
        <begin position="1327"/>
        <end position="1418"/>
    </location>
</feature>
<dbReference type="PROSITE" id="PS50237">
    <property type="entry name" value="HECT"/>
    <property type="match status" value="1"/>
</dbReference>
<dbReference type="InterPro" id="IPR010314">
    <property type="entry name" value="E3_Ub_ligase_DUF913"/>
</dbReference>
<evidence type="ECO:0000256" key="6">
    <source>
        <dbReference type="ARBA" id="ARBA00022679"/>
    </source>
</evidence>
<dbReference type="VEuPathDB" id="FungiDB:RhiirFUN_017287"/>
<dbReference type="Pfam" id="PF00627">
    <property type="entry name" value="UBA"/>
    <property type="match status" value="1"/>
</dbReference>
<dbReference type="FunFam" id="3.90.1750.10:FF:000003">
    <property type="entry name" value="E3 ubiquitin-protein ligase UPL1"/>
    <property type="match status" value="1"/>
</dbReference>
<dbReference type="InterPro" id="IPR000225">
    <property type="entry name" value="Armadillo"/>
</dbReference>
<keyword evidence="17" id="KW-1185">Reference proteome</keyword>
<keyword evidence="6" id="KW-0808">Transferase</keyword>
<feature type="compositionally biased region" description="Polar residues" evidence="13">
    <location>
        <begin position="2987"/>
        <end position="3002"/>
    </location>
</feature>
<dbReference type="FunFam" id="3.30.2410.10:FF:000004">
    <property type="entry name" value="E3 ubiquitin-protein ligase HUWE1, variant"/>
    <property type="match status" value="1"/>
</dbReference>
<feature type="region of interest" description="Disordered" evidence="13">
    <location>
        <begin position="3107"/>
        <end position="3258"/>
    </location>
</feature>
<evidence type="ECO:0000256" key="8">
    <source>
        <dbReference type="ARBA" id="ARBA00022816"/>
    </source>
</evidence>
<evidence type="ECO:0000256" key="4">
    <source>
        <dbReference type="ARBA" id="ARBA00012485"/>
    </source>
</evidence>
<feature type="compositionally biased region" description="Basic and acidic residues" evidence="13">
    <location>
        <begin position="1404"/>
        <end position="1418"/>
    </location>
</feature>
<evidence type="ECO:0000256" key="2">
    <source>
        <dbReference type="ARBA" id="ARBA00004123"/>
    </source>
</evidence>
<feature type="region of interest" description="Disordered" evidence="13">
    <location>
        <begin position="1740"/>
        <end position="1775"/>
    </location>
</feature>
<dbReference type="Gene3D" id="1.10.8.10">
    <property type="entry name" value="DNA helicase RuvA subunit, C-terminal domain"/>
    <property type="match status" value="1"/>
</dbReference>
<dbReference type="Pfam" id="PF06025">
    <property type="entry name" value="DUF913"/>
    <property type="match status" value="1"/>
</dbReference>
<dbReference type="PANTHER" id="PTHR11254">
    <property type="entry name" value="HECT DOMAIN UBIQUITIN-PROTEIN LIGASE"/>
    <property type="match status" value="1"/>
</dbReference>
<feature type="region of interest" description="Disordered" evidence="13">
    <location>
        <begin position="3373"/>
        <end position="3399"/>
    </location>
</feature>
<keyword evidence="8" id="KW-0509">mRNA transport</keyword>
<feature type="compositionally biased region" description="Low complexity" evidence="13">
    <location>
        <begin position="3107"/>
        <end position="3176"/>
    </location>
</feature>
<evidence type="ECO:0000256" key="11">
    <source>
        <dbReference type="PROSITE-ProRule" id="PRU00104"/>
    </source>
</evidence>
<comment type="similarity">
    <text evidence="10">Belongs to the UPL family. TOM1/PTR1 subfamily.</text>
</comment>
<feature type="compositionally biased region" description="Acidic residues" evidence="13">
    <location>
        <begin position="2266"/>
        <end position="2300"/>
    </location>
</feature>
<evidence type="ECO:0000259" key="15">
    <source>
        <dbReference type="PROSITE" id="PS50237"/>
    </source>
</evidence>
<dbReference type="InterPro" id="IPR050409">
    <property type="entry name" value="E3_ubiq-protein_ligase"/>
</dbReference>
<dbReference type="PROSITE" id="PS50176">
    <property type="entry name" value="ARM_REPEAT"/>
    <property type="match status" value="1"/>
</dbReference>
<gene>
    <name evidence="16" type="ORF">RhiirA4_392903</name>
</gene>
<dbReference type="PANTHER" id="PTHR11254:SF67">
    <property type="entry name" value="E3 UBIQUITIN-PROTEIN LIGASE HUWE1"/>
    <property type="match status" value="1"/>
</dbReference>
<feature type="compositionally biased region" description="Polar residues" evidence="13">
    <location>
        <begin position="1327"/>
        <end position="1354"/>
    </location>
</feature>
<feature type="compositionally biased region" description="Low complexity" evidence="13">
    <location>
        <begin position="1821"/>
        <end position="1839"/>
    </location>
</feature>
<feature type="region of interest" description="Disordered" evidence="13">
    <location>
        <begin position="2569"/>
        <end position="2602"/>
    </location>
</feature>
<evidence type="ECO:0000256" key="3">
    <source>
        <dbReference type="ARBA" id="ARBA00004906"/>
    </source>
</evidence>
<feature type="region of interest" description="Disordered" evidence="13">
    <location>
        <begin position="1804"/>
        <end position="1845"/>
    </location>
</feature>
<dbReference type="EC" id="2.3.2.26" evidence="4"/>
<feature type="region of interest" description="Disordered" evidence="13">
    <location>
        <begin position="205"/>
        <end position="240"/>
    </location>
</feature>
<dbReference type="VEuPathDB" id="FungiDB:FUN_013790"/>
<sequence>MKIKKTPPKKLAAPIPPIKSLIQKLTECHEEEITATVDSIKEWNYPRGDLFHWIAVLNRFDNILENICQTYKLKKLQTVNFTEGTRSTLLSILKFSRMLLENCTNRNLYSSYEHLNDLLNTSDLGVLEVLLRLILRPAQRLSNQRALRTNFNISQDRILTLAHNWATKEYDLEMAQLASDEVKIPEELATLNYQFYRHLTPSEAAETTGDKKGDVAGSVTSTPQKGKRKDSASSTSGTKTGEGVTLISINNIRQYGETDMDILNNVIEEYDIPEEFHYALLNRIRIVNSVKSTESRRKFLIIRILAIAIMAHIVPEHVAQSKLFLYEPDIVANIAELVHPDRNIPIEIQTVAFYALDGISRYRSKLGEVLSAVNASANHGILLYVLRRVIADLDNNNPIFNQEYYDAMFALISYFITTQNGGTMVISAGIVPTLLQLLHNKNPQQSKNITKAVGVLDSLVYGFTPSFTSFCNANGVRILVQRIKEEVDYGVQLVDDNQGDFMEDITIAGSSTSANLPATEPVTALETSDVTLPYERSSLLKSMFKFVLHMMQSAGTADGLRNLIDTSLPDSIKKVFEQPKVFGSSIFALAINIIATFIHNEPTSLPIMQEAKLPQTFLKSVMKEIPASVDVIQSIPNAFGAICLNPQGMEIFTQMNPIDKFFTIFTSIEHLRALQDNEVASVLGNNIDELMRHHPSLKQNIMNTIMVTLQRILELGQDNSIVVDDTNILHTGTNDGQSDVQPENREEPVSTDVTMSDADSAKSEEKKENIIVSFIEIAAKFLEGLFQTQSHCREFLKQENGLNIILKFYALPTVPYDFASSSASYSLSHLMRAIAEVDPKKSVTAIIVALNEALQGATNFLNYDGKGGLLVEYIDLDAKDTAKVEEANKTFRSLITLHGYVGLLSDVYCTPVFSHGKSVSSVIEAFVGPDSEVIPSLGKLHRTCVWENVILKSSVPKSWYASQTKPKKNFNLPEISTSSAISAILDDYDKETTDTNEPSVDQNNRQVKNAKYLKFLISHIPSCLTSLFQGLAKMLFTRKSPDASQKASAFKVSDSIAEVLSDHLTWHRYTLDSEPDSTNKYNYLTVMLGLLSLLFLDERNQVSLQTMLVISFDKSGGLDYVFTLLRKFWEDAEGIKVFEEYSTIEADDKSKDKLTRIHGCIEVTLNFFQFVASAKLLHDSSQTSTLTSKDREHRFDPYEFLVSLRAKILPIINELWQSSYLTKAPPNIVKSVILNLVQILKAEGEVNQRIEGSSSISSASSIFGRNPLNPLIPDEDRVQQLIDMGFPRSAAETALGRCNNHVQTAAEFLLNHPQTIAAAIFSEAQTAESGRDSSTINQSTGGNAQTDTNASSNVDITGTSGDDDDDSSDNDEGNMEQTDDLAQGSQSAERSVSSDTPIPMETETTSKKSDKGKGKEVASVDQFKTLREELKASAANRAIELLDQVEEVIFEVKDLFVLLSKDEAEKTTELVIKSIEHAREQPEELRKKALSSRLRLLALLLNETSIQGKIPHLPFNIFSDMLSMVAEQAEQSSESNLPKWLASALLVIEAFISLSDEPKSVESQSKPEESKAIEDPIIDTFSPTDSQRLNLLEYCLSFMKRTDLDKDIIISLLRILVRITRRHSDATEFVKKDGLSLLFNAYKPRAHDFRGQQIFVVMILRHVIEDVSVLESIMEREIKNWFTNHRPRVVDINNYLRNTAQFALRNPEIFVQTTKKLCKLPRYEPGRSSQQITLIKQETEEVRNTTSKDNTVNEEEMTDVVPSTSATVESPKKESFGSELAENLIHFIANELISIRSIQSAVIPESKSTETANEKQKSTENNVNNNNNANSNTANSNNTGSTQPQFKPEEHLDYLCRCFLLQCLTELLSSYPSCKIEVINLSRRKSSIGPTTSSKTRTPLLSYLLNDLLPYGCITPSTDIEIRKRYGQSKWTTSVIVALCSNISNDVDEKKVQPELVQVRKFVLDCITRSFKNAITSSDPIETKYGRLLALAELCYAILTARTSTSNNANKPIDDGPASVAKLMLDKHFVNTLTEALSEVDLNYPSARILISALLKPFEFLTKIAIKLGRAPEPSKEEQERRESISSISTPSADEMVHETEAPDLYATSVLGALEGRIESDDMEDEDMSSDEEQEVYDNGEYEEETDSDISDLSNEDDINEDDNNNEDMDVEIVVRQPLHSHSAILNNENNDNSENEDNNISHHLEHDDDTDDEHPVRIRQGGDDDQEMWDVHDQVIINRSDIAEEVIDDAEGHHHRHRRHGGFGADDEGMLVDEDDEDDDDDDDDDDDEEADDGEENDVVLDSADVIDDGYVDRLNFNWGWNQPGSIFMNDDDFVLPGRPSRALFSFGNRRHRHIPGGRRAILEVPPEGLDYVISDHAGYGFNFSTNDEVDIPSIRNRPIPGSNDDVTSHPLLVNRTSNLPNITGSTGVEFRGRNVRNGPLGDWTQSIEELIGGGAVQLLEQLLTRSRGLGHSTYRLELNTGSGGLVSGIEVDRVFPRSITNAQDNQNITTPPSDPITAVQEFMPVSTGQRWLDEARMMYGNTASEKATKLVEHILNALIPLAVEEEKKRKEKEEKEREERKIRDEEERRKAEEEERVRRELEERARAEAEAARAAEIQNVTSDTSMTENTTEPEEVIEVTETTEIIELGDTMQEDAPVTETEENIENPDAMDAEPSPAQEIVPTISEDNVAMEEEPTVTEGGATTSQASQAVVESTVESTVEGAAEGTSETQSARTTVMVNGQPVDITDTGIDPTFLEALPDELREEVLNQHLPPERRNRPPVSGAGDTISTEFLEALPVDLREEILQQEAALEQERRDRQRTTEPVAAEMDTASFFASLDPQLRQTVLLEQDEMVLASLPPAIVAEANALRERASRRYTNAVRSRTIASTNPAVQTPKKPTVQRDAMKLVDTPGLATLVRLLFLPQPLGNKNLLHKLLLNLCENSKTRGELILMLLSVLYDGSGDVAAVDKSFAQMSLRAKGTPKSTPRRQSSAPNPSLAQITQAAGENVPNLIAQRCLEALTYIVTYNEASVTYFLMEHESNIGLKRSNSRKGKEKQTKSSVSKYPVVILLSLLDRQVFIKNTALMDQLMHLLSFVLRPLSTLSKSDSSTSSGDSGSTSNNGNEGGSSLQINNNNVNNSENNNTSSSENNNTSNNENNTTINNTTINNENNSHQISGTDNQNNNSNNLSGQSNQQSNNEQPSNQVLNIPNDQNNNNLETNNNNNPSGNETNQDNATASSSKQAEPEKLPTLKPPVIPENCLRLVVNVLTAGECTSNTFKYTLSVIQHLSTLSGAREVITSELVERAQSLGNDILEDLDDLAQILDKANTGVDVQGVTLSKFSPSSSKQAKLLRVLKTIDYMYSRKQQSNITSSNTQTEVSLAPTVDPDEAETVAPRTLLDSNARNSKLTDDEEKVMKIYETLNFTELWKKLGRCLTTIHEKPDMIHVATVLLPLIESLMVVCKYVGMTSSSQKISSPGPHSSPSESMEDLFFTFTEDHRKILNTMVRNNPSLMSGSFSLLVHNPKILEFDNKRNYFNQQLHKRTNAREHYGSLQLNVRRQYVFEDSFQNLQRRTGDEIKYGKLSVRFYEEEGVDAGGVTREWFQVLARQMFNEDYALFKTSAADRLTYQPNRASGANPEHLLFFKFVGRVIGKAIYDGRLLDAYFTRSFYKHILGKPVDYRDVEAIDLEYYNSLVWMLNNDITGVIDYTFSVETDDFGQKKIIDLKENGRNIPVTEENKREYVKLVTEQKLTLAIKDQIEQFLAGFHEIIPAHLISIFNEQELELLISGMPDIDIDDWKNNTEYQNYTPSSPQIQWFWRAVRSFDQEERAKLLQFVTGTSKVPLEGFSVLQGVHGVQKFQIHKDFASPDRLPSAHTCFNQIDIPEYENYEQLRSQLLLAISEGTTGFGFQ</sequence>
<evidence type="ECO:0000256" key="1">
    <source>
        <dbReference type="ARBA" id="ARBA00000885"/>
    </source>
</evidence>
<feature type="region of interest" description="Disordered" evidence="13">
    <location>
        <begin position="732"/>
        <end position="762"/>
    </location>
</feature>
<dbReference type="InterPro" id="IPR016024">
    <property type="entry name" value="ARM-type_fold"/>
</dbReference>
<keyword evidence="7 11" id="KW-0833">Ubl conjugation pathway</keyword>
<evidence type="ECO:0000259" key="14">
    <source>
        <dbReference type="PROSITE" id="PS50030"/>
    </source>
</evidence>
<dbReference type="VEuPathDB" id="FungiDB:RhiirA1_417299"/>
<comment type="catalytic activity">
    <reaction evidence="1">
        <text>S-ubiquitinyl-[E2 ubiquitin-conjugating enzyme]-L-cysteine + [acceptor protein]-L-lysine = [E2 ubiquitin-conjugating enzyme]-L-cysteine + N(6)-ubiquitinyl-[acceptor protein]-L-lysine.</text>
        <dbReference type="EC" id="2.3.2.26"/>
    </reaction>
</comment>
<dbReference type="SUPFAM" id="SSF56204">
    <property type="entry name" value="Hect, E3 ligase catalytic domain"/>
    <property type="match status" value="1"/>
</dbReference>
<comment type="subcellular location">
    <subcellularLocation>
        <location evidence="2">Nucleus</location>
    </subcellularLocation>
</comment>
<dbReference type="GO" id="GO:0000209">
    <property type="term" value="P:protein polyubiquitination"/>
    <property type="evidence" value="ECO:0007669"/>
    <property type="project" value="TreeGrafter"/>
</dbReference>
<organism evidence="16 17">
    <name type="scientific">Rhizophagus irregularis</name>
    <dbReference type="NCBI Taxonomy" id="588596"/>
    <lineage>
        <taxon>Eukaryota</taxon>
        <taxon>Fungi</taxon>
        <taxon>Fungi incertae sedis</taxon>
        <taxon>Mucoromycota</taxon>
        <taxon>Glomeromycotina</taxon>
        <taxon>Glomeromycetes</taxon>
        <taxon>Glomerales</taxon>
        <taxon>Glomeraceae</taxon>
        <taxon>Rhizophagus</taxon>
    </lineage>
</organism>
<dbReference type="InterPro" id="IPR000569">
    <property type="entry name" value="HECT_dom"/>
</dbReference>
<evidence type="ECO:0000256" key="10">
    <source>
        <dbReference type="ARBA" id="ARBA00034494"/>
    </source>
</evidence>
<dbReference type="FunFam" id="3.30.2160.10:FF:000001">
    <property type="entry name" value="E3 ubiquitin-protein ligase NEDD4-like"/>
    <property type="match status" value="1"/>
</dbReference>
<feature type="compositionally biased region" description="Basic and acidic residues" evidence="13">
    <location>
        <begin position="2073"/>
        <end position="2084"/>
    </location>
</feature>
<evidence type="ECO:0000313" key="17">
    <source>
        <dbReference type="Proteomes" id="UP000234323"/>
    </source>
</evidence>
<keyword evidence="5" id="KW-0813">Transport</keyword>
<feature type="compositionally biased region" description="Basic and acidic residues" evidence="13">
    <location>
        <begin position="2214"/>
        <end position="2223"/>
    </location>
</feature>
<feature type="compositionally biased region" description="Polar residues" evidence="13">
    <location>
        <begin position="3237"/>
        <end position="3246"/>
    </location>
</feature>
<feature type="region of interest" description="Disordered" evidence="13">
    <location>
        <begin position="2185"/>
        <end position="2229"/>
    </location>
</feature>
<feature type="domain" description="HECT" evidence="15">
    <location>
        <begin position="3578"/>
        <end position="3914"/>
    </location>
</feature>
<dbReference type="SMART" id="SM00119">
    <property type="entry name" value="HECTc"/>
    <property type="match status" value="1"/>
</dbReference>
<evidence type="ECO:0000256" key="12">
    <source>
        <dbReference type="PROSITE-ProRule" id="PRU00259"/>
    </source>
</evidence>
<dbReference type="GO" id="GO:0005634">
    <property type="term" value="C:nucleus"/>
    <property type="evidence" value="ECO:0007669"/>
    <property type="project" value="UniProtKB-SubCell"/>
</dbReference>
<feature type="compositionally biased region" description="Polar residues" evidence="13">
    <location>
        <begin position="1383"/>
        <end position="1396"/>
    </location>
</feature>
<dbReference type="GO" id="GO:0061630">
    <property type="term" value="F:ubiquitin protein ligase activity"/>
    <property type="evidence" value="ECO:0007669"/>
    <property type="project" value="UniProtKB-EC"/>
</dbReference>
<dbReference type="Gene3D" id="3.30.2410.10">
    <property type="entry name" value="Hect, E3 ligase catalytic domain"/>
    <property type="match status" value="1"/>
</dbReference>
<dbReference type="GO" id="GO:0005737">
    <property type="term" value="C:cytoplasm"/>
    <property type="evidence" value="ECO:0007669"/>
    <property type="project" value="TreeGrafter"/>
</dbReference>
<dbReference type="GO" id="GO:0006511">
    <property type="term" value="P:ubiquitin-dependent protein catabolic process"/>
    <property type="evidence" value="ECO:0007669"/>
    <property type="project" value="TreeGrafter"/>
</dbReference>
<dbReference type="Gene3D" id="3.90.1750.10">
    <property type="entry name" value="Hect, E3 ligase catalytic domains"/>
    <property type="match status" value="1"/>
</dbReference>
<dbReference type="InterPro" id="IPR025527">
    <property type="entry name" value="HUWE1/Rev1_UBM"/>
</dbReference>
<feature type="domain" description="UBA" evidence="14">
    <location>
        <begin position="1272"/>
        <end position="1312"/>
    </location>
</feature>
<feature type="compositionally biased region" description="Low complexity" evidence="13">
    <location>
        <begin position="3184"/>
        <end position="3236"/>
    </location>
</feature>
<dbReference type="SUPFAM" id="SSF48371">
    <property type="entry name" value="ARM repeat"/>
    <property type="match status" value="1"/>
</dbReference>
<feature type="active site" description="Glycyl thioester intermediate" evidence="11">
    <location>
        <position position="3881"/>
    </location>
</feature>
<dbReference type="InterPro" id="IPR010309">
    <property type="entry name" value="E3_Ub_ligase_DUF908"/>
</dbReference>
<name>A0A2I1FXJ4_9GLOM</name>
<comment type="pathway">
    <text evidence="3">Protein modification; protein ubiquitination.</text>
</comment>
<evidence type="ECO:0000256" key="13">
    <source>
        <dbReference type="SAM" id="MobiDB-lite"/>
    </source>
</evidence>
<dbReference type="InterPro" id="IPR035983">
    <property type="entry name" value="Hect_E3_ubiquitin_ligase"/>
</dbReference>
<dbReference type="PROSITE" id="PS50030">
    <property type="entry name" value="UBA"/>
    <property type="match status" value="1"/>
</dbReference>
<feature type="compositionally biased region" description="Acidic residues" evidence="13">
    <location>
        <begin position="2121"/>
        <end position="2165"/>
    </location>
</feature>
<feature type="region of interest" description="Disordered" evidence="13">
    <location>
        <begin position="2252"/>
        <end position="2300"/>
    </location>
</feature>
<feature type="compositionally biased region" description="Polar residues" evidence="13">
    <location>
        <begin position="3373"/>
        <end position="3383"/>
    </location>
</feature>
<keyword evidence="9" id="KW-0539">Nucleus</keyword>
<dbReference type="SMART" id="SM00165">
    <property type="entry name" value="UBA"/>
    <property type="match status" value="1"/>
</dbReference>
<evidence type="ECO:0000256" key="9">
    <source>
        <dbReference type="ARBA" id="ARBA00023242"/>
    </source>
</evidence>
<comment type="caution">
    <text evidence="16">The sequence shown here is derived from an EMBL/GenBank/DDBJ whole genome shotgun (WGS) entry which is preliminary data.</text>
</comment>
<evidence type="ECO:0000256" key="5">
    <source>
        <dbReference type="ARBA" id="ARBA00022448"/>
    </source>
</evidence>
<reference evidence="16 17" key="1">
    <citation type="submission" date="2015-10" db="EMBL/GenBank/DDBJ databases">
        <title>Genome analyses suggest a sexual origin of heterokaryosis in a supposedly ancient asexual fungus.</title>
        <authorList>
            <person name="Ropars J."/>
            <person name="Sedzielewska K."/>
            <person name="Noel J."/>
            <person name="Charron P."/>
            <person name="Farinelli L."/>
            <person name="Marton T."/>
            <person name="Kruger M."/>
            <person name="Pelin A."/>
            <person name="Brachmann A."/>
            <person name="Corradi N."/>
        </authorList>
    </citation>
    <scope>NUCLEOTIDE SEQUENCE [LARGE SCALE GENOMIC DNA]</scope>
    <source>
        <strain evidence="16 17">A4</strain>
    </source>
</reference>
<evidence type="ECO:0000313" key="16">
    <source>
        <dbReference type="EMBL" id="PKY39063.1"/>
    </source>
</evidence>
<dbReference type="Pfam" id="PF00632">
    <property type="entry name" value="HECT"/>
    <property type="match status" value="1"/>
</dbReference>
<dbReference type="CDD" id="cd00078">
    <property type="entry name" value="HECTc"/>
    <property type="match status" value="1"/>
</dbReference>
<dbReference type="GO" id="GO:0051028">
    <property type="term" value="P:mRNA transport"/>
    <property type="evidence" value="ECO:0007669"/>
    <property type="project" value="UniProtKB-KW"/>
</dbReference>